<dbReference type="GeneID" id="31012234"/>
<sequence length="158" mass="17217">MGTLDGVPEAYTRARQQQAQQNPSNPCNETWAYVGRQERTWYPPEAAYDGSGYSTSKAYHGPPDLTPHAAQPDYHASEGFSTGYPASALLHAPSSQAPQSHQHRDVGVPVNAPSVWHAHATPAPAPQPRHFTNASAIHPIPQQPAQRTTYETQPNPYS</sequence>
<gene>
    <name evidence="2" type="ORF">BKCO1_19000183</name>
</gene>
<evidence type="ECO:0000313" key="3">
    <source>
        <dbReference type="Proteomes" id="UP000183809"/>
    </source>
</evidence>
<proteinExistence type="predicted"/>
<comment type="caution">
    <text evidence="2">The sequence shown here is derived from an EMBL/GenBank/DDBJ whole genome shotgun (WGS) entry which is preliminary data.</text>
</comment>
<reference evidence="2 3" key="1">
    <citation type="submission" date="2016-10" db="EMBL/GenBank/DDBJ databases">
        <title>Proteomics and genomics reveal pathogen-plant mechanisms compatible with a hemibiotrophic lifestyle of Diplodia corticola.</title>
        <authorList>
            <person name="Fernandes I."/>
            <person name="De Jonge R."/>
            <person name="Van De Peer Y."/>
            <person name="Devreese B."/>
            <person name="Alves A."/>
            <person name="Esteves A.C."/>
        </authorList>
    </citation>
    <scope>NUCLEOTIDE SEQUENCE [LARGE SCALE GENOMIC DNA]</scope>
    <source>
        <strain evidence="2 3">CBS 112549</strain>
    </source>
</reference>
<evidence type="ECO:0000256" key="1">
    <source>
        <dbReference type="SAM" id="MobiDB-lite"/>
    </source>
</evidence>
<feature type="compositionally biased region" description="Polar residues" evidence="1">
    <location>
        <begin position="143"/>
        <end position="158"/>
    </location>
</feature>
<organism evidence="2 3">
    <name type="scientific">Diplodia corticola</name>
    <dbReference type="NCBI Taxonomy" id="236234"/>
    <lineage>
        <taxon>Eukaryota</taxon>
        <taxon>Fungi</taxon>
        <taxon>Dikarya</taxon>
        <taxon>Ascomycota</taxon>
        <taxon>Pezizomycotina</taxon>
        <taxon>Dothideomycetes</taxon>
        <taxon>Dothideomycetes incertae sedis</taxon>
        <taxon>Botryosphaeriales</taxon>
        <taxon>Botryosphaeriaceae</taxon>
        <taxon>Diplodia</taxon>
    </lineage>
</organism>
<name>A0A1J9R3D7_9PEZI</name>
<feature type="region of interest" description="Disordered" evidence="1">
    <location>
        <begin position="1"/>
        <end position="29"/>
    </location>
</feature>
<dbReference type="EMBL" id="MNUE01000019">
    <property type="protein sequence ID" value="OJD35128.1"/>
    <property type="molecule type" value="Genomic_DNA"/>
</dbReference>
<keyword evidence="3" id="KW-1185">Reference proteome</keyword>
<evidence type="ECO:0000313" key="2">
    <source>
        <dbReference type="EMBL" id="OJD35128.1"/>
    </source>
</evidence>
<dbReference type="RefSeq" id="XP_020131388.1">
    <property type="nucleotide sequence ID" value="XM_020271975.1"/>
</dbReference>
<dbReference type="Proteomes" id="UP000183809">
    <property type="component" value="Unassembled WGS sequence"/>
</dbReference>
<dbReference type="AlphaFoldDB" id="A0A1J9R3D7"/>
<protein>
    <submittedName>
        <fullName evidence="2">Uncharacterized protein</fullName>
    </submittedName>
</protein>
<accession>A0A1J9R3D7</accession>
<feature type="region of interest" description="Disordered" evidence="1">
    <location>
        <begin position="115"/>
        <end position="158"/>
    </location>
</feature>
<feature type="region of interest" description="Disordered" evidence="1">
    <location>
        <begin position="44"/>
        <end position="88"/>
    </location>
</feature>